<keyword evidence="4" id="KW-1185">Reference proteome</keyword>
<evidence type="ECO:0000313" key="4">
    <source>
        <dbReference type="Proteomes" id="UP000759131"/>
    </source>
</evidence>
<gene>
    <name evidence="3" type="ORF">OSB1V03_LOCUS18099</name>
</gene>
<dbReference type="SUPFAM" id="SSF47027">
    <property type="entry name" value="Acyl-CoA binding protein"/>
    <property type="match status" value="1"/>
</dbReference>
<dbReference type="InterPro" id="IPR000582">
    <property type="entry name" value="Acyl-CoA-binding_protein"/>
</dbReference>
<evidence type="ECO:0000259" key="2">
    <source>
        <dbReference type="PROSITE" id="PS51228"/>
    </source>
</evidence>
<dbReference type="InterPro" id="IPR022408">
    <property type="entry name" value="Acyl-CoA-binding_prot_CS"/>
</dbReference>
<name>A0A7R9QC91_9ACAR</name>
<dbReference type="PANTHER" id="PTHR23310">
    <property type="entry name" value="ACYL-COA-BINDING PROTEIN, ACBP"/>
    <property type="match status" value="1"/>
</dbReference>
<dbReference type="EMBL" id="OC877754">
    <property type="protein sequence ID" value="CAD7640209.1"/>
    <property type="molecule type" value="Genomic_DNA"/>
</dbReference>
<sequence length="127" mass="14656">MSAEQFQKAVEDVKKLKTRPTDQEMLEFQKAVEDVKKLKTRPTDQEMLEVYALYKQATEGDCNTTRPGMLDLKGKAKWDAWNSKKVLIYRIYVKYNDLFAMIGMSKDEAKSAYVTRAKALIETYGLS</sequence>
<keyword evidence="1" id="KW-0446">Lipid-binding</keyword>
<dbReference type="Gene3D" id="1.20.80.10">
    <property type="match status" value="1"/>
</dbReference>
<dbReference type="InterPro" id="IPR035984">
    <property type="entry name" value="Acyl-CoA-binding_sf"/>
</dbReference>
<dbReference type="OrthoDB" id="346910at2759"/>
<protein>
    <recommendedName>
        <fullName evidence="2">ACB domain-containing protein</fullName>
    </recommendedName>
</protein>
<dbReference type="PROSITE" id="PS51228">
    <property type="entry name" value="ACB_2"/>
    <property type="match status" value="1"/>
</dbReference>
<evidence type="ECO:0000313" key="3">
    <source>
        <dbReference type="EMBL" id="CAD7640209.1"/>
    </source>
</evidence>
<accession>A0A7R9QC91</accession>
<dbReference type="GO" id="GO:0006631">
    <property type="term" value="P:fatty acid metabolic process"/>
    <property type="evidence" value="ECO:0007669"/>
    <property type="project" value="TreeGrafter"/>
</dbReference>
<feature type="domain" description="ACB" evidence="2">
    <location>
        <begin position="26"/>
        <end position="126"/>
    </location>
</feature>
<organism evidence="3">
    <name type="scientific">Medioppia subpectinata</name>
    <dbReference type="NCBI Taxonomy" id="1979941"/>
    <lineage>
        <taxon>Eukaryota</taxon>
        <taxon>Metazoa</taxon>
        <taxon>Ecdysozoa</taxon>
        <taxon>Arthropoda</taxon>
        <taxon>Chelicerata</taxon>
        <taxon>Arachnida</taxon>
        <taxon>Acari</taxon>
        <taxon>Acariformes</taxon>
        <taxon>Sarcoptiformes</taxon>
        <taxon>Oribatida</taxon>
        <taxon>Brachypylina</taxon>
        <taxon>Oppioidea</taxon>
        <taxon>Oppiidae</taxon>
        <taxon>Medioppia</taxon>
    </lineage>
</organism>
<proteinExistence type="predicted"/>
<dbReference type="PROSITE" id="PS00880">
    <property type="entry name" value="ACB_1"/>
    <property type="match status" value="1"/>
</dbReference>
<dbReference type="PANTHER" id="PTHR23310:SF51">
    <property type="entry name" value="ACYL-COA-BINDING DOMAIN-CONTAINING PROTEIN 7"/>
    <property type="match status" value="1"/>
</dbReference>
<dbReference type="GO" id="GO:0000062">
    <property type="term" value="F:fatty-acyl-CoA binding"/>
    <property type="evidence" value="ECO:0007669"/>
    <property type="project" value="InterPro"/>
</dbReference>
<dbReference type="Proteomes" id="UP000759131">
    <property type="component" value="Unassembled WGS sequence"/>
</dbReference>
<reference evidence="3" key="1">
    <citation type="submission" date="2020-11" db="EMBL/GenBank/DDBJ databases">
        <authorList>
            <person name="Tran Van P."/>
        </authorList>
    </citation>
    <scope>NUCLEOTIDE SEQUENCE</scope>
</reference>
<dbReference type="Pfam" id="PF00887">
    <property type="entry name" value="ACBP"/>
    <property type="match status" value="1"/>
</dbReference>
<evidence type="ECO:0000256" key="1">
    <source>
        <dbReference type="ARBA" id="ARBA00023121"/>
    </source>
</evidence>
<dbReference type="EMBL" id="CAJPIZ010023179">
    <property type="protein sequence ID" value="CAG2118147.1"/>
    <property type="molecule type" value="Genomic_DNA"/>
</dbReference>
<dbReference type="AlphaFoldDB" id="A0A7R9QC91"/>
<dbReference type="InterPro" id="IPR014352">
    <property type="entry name" value="FERM/acyl-CoA-bd_prot_sf"/>
</dbReference>
<dbReference type="PRINTS" id="PR00689">
    <property type="entry name" value="ACOABINDINGP"/>
</dbReference>